<dbReference type="Pfam" id="PF00126">
    <property type="entry name" value="HTH_1"/>
    <property type="match status" value="1"/>
</dbReference>
<reference evidence="7" key="1">
    <citation type="submission" date="2018-08" db="EMBL/GenBank/DDBJ databases">
        <title>Thalassotalea euphylliae genome.</title>
        <authorList>
            <person name="Summers S."/>
            <person name="Rice S.A."/>
            <person name="Freckelton M.L."/>
            <person name="Nedved B.T."/>
            <person name="Hadfield M.G."/>
        </authorList>
    </citation>
    <scope>NUCLEOTIDE SEQUENCE [LARGE SCALE GENOMIC DNA]</scope>
    <source>
        <strain evidence="7">H3</strain>
    </source>
</reference>
<accession>A0A3E0U0H8</accession>
<protein>
    <submittedName>
        <fullName evidence="6">LysR family transcriptional regulator</fullName>
    </submittedName>
</protein>
<dbReference type="PANTHER" id="PTHR30126">
    <property type="entry name" value="HTH-TYPE TRANSCRIPTIONAL REGULATOR"/>
    <property type="match status" value="1"/>
</dbReference>
<evidence type="ECO:0000313" key="6">
    <source>
        <dbReference type="EMBL" id="REL30083.1"/>
    </source>
</evidence>
<dbReference type="PROSITE" id="PS50931">
    <property type="entry name" value="HTH_LYSR"/>
    <property type="match status" value="1"/>
</dbReference>
<dbReference type="InterPro" id="IPR036390">
    <property type="entry name" value="WH_DNA-bd_sf"/>
</dbReference>
<dbReference type="GO" id="GO:0000976">
    <property type="term" value="F:transcription cis-regulatory region binding"/>
    <property type="evidence" value="ECO:0007669"/>
    <property type="project" value="TreeGrafter"/>
</dbReference>
<evidence type="ECO:0000256" key="2">
    <source>
        <dbReference type="ARBA" id="ARBA00023015"/>
    </source>
</evidence>
<gene>
    <name evidence="6" type="ORF">DXX94_04850</name>
</gene>
<dbReference type="Pfam" id="PF03466">
    <property type="entry name" value="LysR_substrate"/>
    <property type="match status" value="1"/>
</dbReference>
<dbReference type="SUPFAM" id="SSF53850">
    <property type="entry name" value="Periplasmic binding protein-like II"/>
    <property type="match status" value="1"/>
</dbReference>
<dbReference type="SUPFAM" id="SSF46785">
    <property type="entry name" value="Winged helix' DNA-binding domain"/>
    <property type="match status" value="1"/>
</dbReference>
<feature type="domain" description="HTH lysR-type" evidence="5">
    <location>
        <begin position="6"/>
        <end position="63"/>
    </location>
</feature>
<keyword evidence="7" id="KW-1185">Reference proteome</keyword>
<dbReference type="InterPro" id="IPR000847">
    <property type="entry name" value="LysR_HTH_N"/>
</dbReference>
<dbReference type="Gene3D" id="1.10.10.10">
    <property type="entry name" value="Winged helix-like DNA-binding domain superfamily/Winged helix DNA-binding domain"/>
    <property type="match status" value="1"/>
</dbReference>
<comment type="caution">
    <text evidence="6">The sequence shown here is derived from an EMBL/GenBank/DDBJ whole genome shotgun (WGS) entry which is preliminary data.</text>
</comment>
<dbReference type="InterPro" id="IPR005119">
    <property type="entry name" value="LysR_subst-bd"/>
</dbReference>
<dbReference type="GO" id="GO:0003700">
    <property type="term" value="F:DNA-binding transcription factor activity"/>
    <property type="evidence" value="ECO:0007669"/>
    <property type="project" value="InterPro"/>
</dbReference>
<keyword evidence="4" id="KW-0804">Transcription</keyword>
<dbReference type="InterPro" id="IPR036388">
    <property type="entry name" value="WH-like_DNA-bd_sf"/>
</dbReference>
<dbReference type="PANTHER" id="PTHR30126:SF91">
    <property type="entry name" value="LYSR FAMILY TRANSCRIPTIONAL REGULATOR"/>
    <property type="match status" value="1"/>
</dbReference>
<organism evidence="6 7">
    <name type="scientific">Thalassotalea euphylliae</name>
    <dbReference type="NCBI Taxonomy" id="1655234"/>
    <lineage>
        <taxon>Bacteria</taxon>
        <taxon>Pseudomonadati</taxon>
        <taxon>Pseudomonadota</taxon>
        <taxon>Gammaproteobacteria</taxon>
        <taxon>Alteromonadales</taxon>
        <taxon>Colwelliaceae</taxon>
        <taxon>Thalassotalea</taxon>
    </lineage>
</organism>
<evidence type="ECO:0000313" key="7">
    <source>
        <dbReference type="Proteomes" id="UP000256899"/>
    </source>
</evidence>
<keyword evidence="3" id="KW-0238">DNA-binding</keyword>
<dbReference type="EMBL" id="QUOT01000001">
    <property type="protein sequence ID" value="REL30083.1"/>
    <property type="molecule type" value="Genomic_DNA"/>
</dbReference>
<proteinExistence type="inferred from homology"/>
<keyword evidence="2" id="KW-0805">Transcription regulation</keyword>
<dbReference type="RefSeq" id="WP_116014218.1">
    <property type="nucleotide sequence ID" value="NZ_QUOT01000001.1"/>
</dbReference>
<dbReference type="Proteomes" id="UP000256899">
    <property type="component" value="Unassembled WGS sequence"/>
</dbReference>
<dbReference type="Gene3D" id="3.40.190.290">
    <property type="match status" value="1"/>
</dbReference>
<sequence length="297" mass="32218">MYKSPITLEALLVLDAIDNRGSFAAAAEQLNKVPSALSYIVQKLEEQLSITLFVRQGRRSVLTPAGRHLLAEGRKVLGAVSKISEQAQTIAHGWEPKIRIGIDSILDCQPLMNTLASFLADYPNIEVDISEHVMNGTWEALQEDKLDLVIGAPSPVPNHQGIRTVSLGSLSQVLVAAPDHPIARLPQPVSNRDIEDFRTVIVHDSARNAVPWTSNVIEQSQHFYVTGVHQKIAAIKAGLGVGFLPQARVAELISQKALVIIPSENAPVEADCYLAWKVVNKGKGLQALTSRIIGSNS</sequence>
<name>A0A3E0U0H8_9GAMM</name>
<dbReference type="AlphaFoldDB" id="A0A3E0U0H8"/>
<evidence type="ECO:0000256" key="4">
    <source>
        <dbReference type="ARBA" id="ARBA00023163"/>
    </source>
</evidence>
<evidence type="ECO:0000259" key="5">
    <source>
        <dbReference type="PROSITE" id="PS50931"/>
    </source>
</evidence>
<evidence type="ECO:0000256" key="1">
    <source>
        <dbReference type="ARBA" id="ARBA00009437"/>
    </source>
</evidence>
<comment type="similarity">
    <text evidence="1">Belongs to the LysR transcriptional regulatory family.</text>
</comment>
<evidence type="ECO:0000256" key="3">
    <source>
        <dbReference type="ARBA" id="ARBA00023125"/>
    </source>
</evidence>